<evidence type="ECO:0000259" key="2">
    <source>
        <dbReference type="Pfam" id="PF03412"/>
    </source>
</evidence>
<organism evidence="3">
    <name type="scientific">marine sediment metagenome</name>
    <dbReference type="NCBI Taxonomy" id="412755"/>
    <lineage>
        <taxon>unclassified sequences</taxon>
        <taxon>metagenomes</taxon>
        <taxon>ecological metagenomes</taxon>
    </lineage>
</organism>
<dbReference type="GO" id="GO:0005524">
    <property type="term" value="F:ATP binding"/>
    <property type="evidence" value="ECO:0007669"/>
    <property type="project" value="InterPro"/>
</dbReference>
<feature type="transmembrane region" description="Helical" evidence="1">
    <location>
        <begin position="175"/>
        <end position="192"/>
    </location>
</feature>
<name>X0WIF0_9ZZZZ</name>
<dbReference type="AlphaFoldDB" id="X0WIF0"/>
<dbReference type="InterPro" id="IPR005074">
    <property type="entry name" value="Peptidase_C39"/>
</dbReference>
<dbReference type="GO" id="GO:0016020">
    <property type="term" value="C:membrane"/>
    <property type="evidence" value="ECO:0007669"/>
    <property type="project" value="InterPro"/>
</dbReference>
<keyword evidence="1" id="KW-0472">Membrane</keyword>
<evidence type="ECO:0000313" key="3">
    <source>
        <dbReference type="EMBL" id="GAG30769.1"/>
    </source>
</evidence>
<keyword evidence="1" id="KW-0812">Transmembrane</keyword>
<accession>X0WIF0</accession>
<dbReference type="Pfam" id="PF03412">
    <property type="entry name" value="Peptidase_C39"/>
    <property type="match status" value="1"/>
</dbReference>
<dbReference type="GO" id="GO:0006508">
    <property type="term" value="P:proteolysis"/>
    <property type="evidence" value="ECO:0007669"/>
    <property type="project" value="InterPro"/>
</dbReference>
<reference evidence="3" key="1">
    <citation type="journal article" date="2014" name="Front. Microbiol.">
        <title>High frequency of phylogenetically diverse reductive dehalogenase-homologous genes in deep subseafloor sedimentary metagenomes.</title>
        <authorList>
            <person name="Kawai M."/>
            <person name="Futagami T."/>
            <person name="Toyoda A."/>
            <person name="Takaki Y."/>
            <person name="Nishi S."/>
            <person name="Hori S."/>
            <person name="Arai W."/>
            <person name="Tsubouchi T."/>
            <person name="Morono Y."/>
            <person name="Uchiyama I."/>
            <person name="Ito T."/>
            <person name="Fujiyama A."/>
            <person name="Inagaki F."/>
            <person name="Takami H."/>
        </authorList>
    </citation>
    <scope>NUCLEOTIDE SEQUENCE</scope>
    <source>
        <strain evidence="3">Expedition CK06-06</strain>
    </source>
</reference>
<feature type="transmembrane region" description="Helical" evidence="1">
    <location>
        <begin position="225"/>
        <end position="250"/>
    </location>
</feature>
<keyword evidence="1" id="KW-1133">Transmembrane helix</keyword>
<sequence>LTLMAGAKDEVAFGGYDLLKNVAPEDVDNVITQQLKAIVDNVTPASAGVIVYTEKGHFITVKGVNSANQQLTIIDHGEERTLSYDDFKDIWSGKIICEEQAVINAGLVLELENKRLSVIEMRRTVGAGWNPFSWVKKQIKRFFKSVGRIAKSIGKAFVKLFKSIGNAIKKAIQSVAKAIGVIGLIVLVIISAGTLGPMLMGAGSSIMGFGAGMIGTGLGMMATGLAGFIVGAAMVVIGAAVWAVGAVIWAA</sequence>
<comment type="caution">
    <text evidence="3">The sequence shown here is derived from an EMBL/GenBank/DDBJ whole genome shotgun (WGS) entry which is preliminary data.</text>
</comment>
<evidence type="ECO:0000256" key="1">
    <source>
        <dbReference type="SAM" id="Phobius"/>
    </source>
</evidence>
<protein>
    <recommendedName>
        <fullName evidence="2">Peptidase C39 domain-containing protein</fullName>
    </recommendedName>
</protein>
<feature type="domain" description="Peptidase C39" evidence="2">
    <location>
        <begin position="30"/>
        <end position="97"/>
    </location>
</feature>
<feature type="non-terminal residue" evidence="3">
    <location>
        <position position="1"/>
    </location>
</feature>
<dbReference type="Gene3D" id="3.90.70.10">
    <property type="entry name" value="Cysteine proteinases"/>
    <property type="match status" value="1"/>
</dbReference>
<dbReference type="EMBL" id="BARS01042618">
    <property type="protein sequence ID" value="GAG30769.1"/>
    <property type="molecule type" value="Genomic_DNA"/>
</dbReference>
<feature type="non-terminal residue" evidence="3">
    <location>
        <position position="251"/>
    </location>
</feature>
<dbReference type="GO" id="GO:0008233">
    <property type="term" value="F:peptidase activity"/>
    <property type="evidence" value="ECO:0007669"/>
    <property type="project" value="InterPro"/>
</dbReference>
<proteinExistence type="predicted"/>
<gene>
    <name evidence="3" type="ORF">S01H1_64650</name>
</gene>